<evidence type="ECO:0000313" key="2">
    <source>
        <dbReference type="Proteomes" id="UP001186974"/>
    </source>
</evidence>
<keyword evidence="2" id="KW-1185">Reference proteome</keyword>
<evidence type="ECO:0000313" key="1">
    <source>
        <dbReference type="EMBL" id="KAK3076558.1"/>
    </source>
</evidence>
<dbReference type="EMBL" id="JAWDJW010003834">
    <property type="protein sequence ID" value="KAK3076558.1"/>
    <property type="molecule type" value="Genomic_DNA"/>
</dbReference>
<dbReference type="Proteomes" id="UP001186974">
    <property type="component" value="Unassembled WGS sequence"/>
</dbReference>
<accession>A0ACC3DJ25</accession>
<sequence>WLCWDAQFPGAEELDLHVVVGRLRRQIFTENHPAVLQSYLNCATYYEVVENTPEASKVYFVCTNISRTVLGNFHPLTVECAIRYLRLTEGMTTPSRTEIMTNRENVMLILVAAYERQFGINSDMVIRTREMLAELYIHIHEEQRAHEILRIIHGETVDRHGKDSNKTRDVNEHLRITLSKHRGDQNLDEYEHGIFTDDDDEEEVDHVFDLGYVGMLVRNAESFVSQKNFVMAEETYVELWQQLSEKCRTSRSVEWHEKKIDVVQAYSRFLKSQKRETQTSAILTCLWQEYEHHELVFSESIISRLTETAQILKSVGVYTAALAIFRHASSFYKSTRKADSREFSRIEEEIAITSIEVVKHSLASSGTTDETNTVSESSFQEIFRSMIMNKSKAIDSTTISLAKKLTEQYMEQKKWTEAVTVIESTLHRTWTSFLSASVHDVTLTSTFLQESIELIEHLAECCMQQRLFEKVENIYVRLFRAALSSPEKDRKLLDAAKAYLISFYDKNGYPDRAIGILQDLLV</sequence>
<feature type="non-terminal residue" evidence="1">
    <location>
        <position position="522"/>
    </location>
</feature>
<protein>
    <submittedName>
        <fullName evidence="1">Uncharacterized protein</fullName>
    </submittedName>
</protein>
<reference evidence="1" key="1">
    <citation type="submission" date="2024-09" db="EMBL/GenBank/DDBJ databases">
        <title>Black Yeasts Isolated from many extreme environments.</title>
        <authorList>
            <person name="Coleine C."/>
            <person name="Stajich J.E."/>
            <person name="Selbmann L."/>
        </authorList>
    </citation>
    <scope>NUCLEOTIDE SEQUENCE</scope>
    <source>
        <strain evidence="1">CCFEE 5737</strain>
    </source>
</reference>
<comment type="caution">
    <text evidence="1">The sequence shown here is derived from an EMBL/GenBank/DDBJ whole genome shotgun (WGS) entry which is preliminary data.</text>
</comment>
<organism evidence="1 2">
    <name type="scientific">Coniosporium uncinatum</name>
    <dbReference type="NCBI Taxonomy" id="93489"/>
    <lineage>
        <taxon>Eukaryota</taxon>
        <taxon>Fungi</taxon>
        <taxon>Dikarya</taxon>
        <taxon>Ascomycota</taxon>
        <taxon>Pezizomycotina</taxon>
        <taxon>Dothideomycetes</taxon>
        <taxon>Dothideomycetes incertae sedis</taxon>
        <taxon>Coniosporium</taxon>
    </lineage>
</organism>
<feature type="non-terminal residue" evidence="1">
    <location>
        <position position="1"/>
    </location>
</feature>
<gene>
    <name evidence="1" type="ORF">LTS18_012683</name>
</gene>
<name>A0ACC3DJ25_9PEZI</name>
<proteinExistence type="predicted"/>